<dbReference type="SUPFAM" id="SSF51445">
    <property type="entry name" value="(Trans)glycosidases"/>
    <property type="match status" value="1"/>
</dbReference>
<evidence type="ECO:0000256" key="17">
    <source>
        <dbReference type="ARBA" id="ARBA00042373"/>
    </source>
</evidence>
<evidence type="ECO:0000256" key="9">
    <source>
        <dbReference type="ARBA" id="ARBA00022729"/>
    </source>
</evidence>
<keyword evidence="10" id="KW-0378">Hydrolase</keyword>
<evidence type="ECO:0000256" key="3">
    <source>
        <dbReference type="ARBA" id="ARBA00004401"/>
    </source>
</evidence>
<keyword evidence="12" id="KW-0325">Glycoprotein</keyword>
<dbReference type="EC" id="3.2.1.39" evidence="5"/>
<keyword evidence="6" id="KW-1003">Cell membrane</keyword>
<dbReference type="OMA" id="IHAWFAN"/>
<dbReference type="GO" id="GO:0000272">
    <property type="term" value="P:polysaccharide catabolic process"/>
    <property type="evidence" value="ECO:0007669"/>
    <property type="project" value="UniProtKB-KW"/>
</dbReference>
<gene>
    <name evidence="22" type="ORF">CC1G_07602</name>
</gene>
<dbReference type="GeneID" id="6013064"/>
<evidence type="ECO:0000256" key="19">
    <source>
        <dbReference type="RuleBase" id="RU004335"/>
    </source>
</evidence>
<comment type="caution">
    <text evidence="22">The sequence shown here is derived from an EMBL/GenBank/DDBJ whole genome shotgun (WGS) entry which is preliminary data.</text>
</comment>
<keyword evidence="9" id="KW-0732">Signal</keyword>
<evidence type="ECO:0000256" key="5">
    <source>
        <dbReference type="ARBA" id="ARBA00012780"/>
    </source>
</evidence>
<dbReference type="STRING" id="240176.A8NUR9"/>
<dbReference type="EMBL" id="AACS02000004">
    <property type="protein sequence ID" value="EAU85332.2"/>
    <property type="molecule type" value="Genomic_DNA"/>
</dbReference>
<dbReference type="VEuPathDB" id="FungiDB:CC1G_07602"/>
<dbReference type="GO" id="GO:0005576">
    <property type="term" value="C:extracellular region"/>
    <property type="evidence" value="ECO:0007669"/>
    <property type="project" value="TreeGrafter"/>
</dbReference>
<evidence type="ECO:0000256" key="1">
    <source>
        <dbReference type="ARBA" id="ARBA00000382"/>
    </source>
</evidence>
<evidence type="ECO:0000256" key="11">
    <source>
        <dbReference type="ARBA" id="ARBA00023136"/>
    </source>
</evidence>
<evidence type="ECO:0000313" key="23">
    <source>
        <dbReference type="Proteomes" id="UP000001861"/>
    </source>
</evidence>
<keyword evidence="8" id="KW-0964">Secreted</keyword>
<dbReference type="GO" id="GO:0009986">
    <property type="term" value="C:cell surface"/>
    <property type="evidence" value="ECO:0007669"/>
    <property type="project" value="TreeGrafter"/>
</dbReference>
<keyword evidence="21" id="KW-0812">Transmembrane</keyword>
<dbReference type="HOGENOM" id="CLU_011476_2_1_1"/>
<protein>
    <recommendedName>
        <fullName evidence="5">glucan endo-1,3-beta-D-glucosidase</fullName>
        <ecNumber evidence="5">3.2.1.39</ecNumber>
    </recommendedName>
    <alternativeName>
        <fullName evidence="18">Endo-1,3-beta-glucanase btgC</fullName>
    </alternativeName>
    <alternativeName>
        <fullName evidence="17">Laminarinase btgC</fullName>
    </alternativeName>
</protein>
<comment type="similarity">
    <text evidence="4 19">Belongs to the glycosyl hydrolase 17 family.</text>
</comment>
<dbReference type="InterPro" id="IPR050732">
    <property type="entry name" value="Beta-glucan_modifiers"/>
</dbReference>
<evidence type="ECO:0000256" key="18">
    <source>
        <dbReference type="ARBA" id="ARBA00043078"/>
    </source>
</evidence>
<evidence type="ECO:0000256" key="7">
    <source>
        <dbReference type="ARBA" id="ARBA00022512"/>
    </source>
</evidence>
<proteinExistence type="inferred from homology"/>
<dbReference type="OrthoDB" id="68336at2759"/>
<evidence type="ECO:0000256" key="21">
    <source>
        <dbReference type="SAM" id="Phobius"/>
    </source>
</evidence>
<dbReference type="Proteomes" id="UP000001861">
    <property type="component" value="Unassembled WGS sequence"/>
</dbReference>
<keyword evidence="11 21" id="KW-0472">Membrane</keyword>
<dbReference type="Gene3D" id="3.20.20.80">
    <property type="entry name" value="Glycosidases"/>
    <property type="match status" value="2"/>
</dbReference>
<evidence type="ECO:0000256" key="6">
    <source>
        <dbReference type="ARBA" id="ARBA00022475"/>
    </source>
</evidence>
<evidence type="ECO:0000256" key="2">
    <source>
        <dbReference type="ARBA" id="ARBA00004191"/>
    </source>
</evidence>
<comment type="function">
    <text evidence="16">Glucanases play a role in cell expansion during growth, in cell-cell fusion during mating, and in spore release during sporulation. This enzyme may be involved in beta-glucan degradation. Active on laminarin and lichenan.</text>
</comment>
<dbReference type="RefSeq" id="XP_001836519.2">
    <property type="nucleotide sequence ID" value="XM_001836467.2"/>
</dbReference>
<evidence type="ECO:0000256" key="13">
    <source>
        <dbReference type="ARBA" id="ARBA00023277"/>
    </source>
</evidence>
<evidence type="ECO:0000256" key="10">
    <source>
        <dbReference type="ARBA" id="ARBA00022801"/>
    </source>
</evidence>
<sequence length="540" mass="59026">MASIARFTESPHDTLTDKEYKEYICPQSLVQHMEYVASIRAYSPSLRLANKDSFASADDIGLQERRANECLKGYIAQPYVESQSQVSLLCSRSRLPSATPFSSMDPGHHNPFADLDTPLPSSKRMMRNSNPALAVTKGLSEEGTVTSSTSEDFNQSIEERQKRTKKRRWLIAGIGFTLVGLIIGGIITGAILGRNRKATGGSGVATSKKNGGDVVKQSNPNDPSTFIKDPNLHQSFYGIAYTPADSQLPNCGNSLKDVITDIQLLSQLTKRIRLYGADCNQTALVLEAIRRTKVDMQVWLGNYPVATDNGDAYKRQRDIIKDAISTYGTDHIAGVTVGNEFMLNYVTAHGGASVDPNGPVANQGAEILIGNINDTRDMLNSMGLPKTLPVGTSDAGSYFNDRVLGVVDYGLANVHPWFANVSIDTSASWTEDFFQTVDVAQAQALPNRPKMYIAETGWPSKSSDAANESNGPSTASIVNLQKFLDTFVCQANANETPYFFFELFDEPWKDQQFGGVEGWWGLFNADRTLKAIKIPDCAAP</sequence>
<dbReference type="FunCoup" id="A8NUR9">
    <property type="interactions" value="40"/>
</dbReference>
<keyword evidence="13" id="KW-0119">Carbohydrate metabolism</keyword>
<evidence type="ECO:0000256" key="8">
    <source>
        <dbReference type="ARBA" id="ARBA00022525"/>
    </source>
</evidence>
<keyword evidence="21" id="KW-1133">Transmembrane helix</keyword>
<evidence type="ECO:0000256" key="4">
    <source>
        <dbReference type="ARBA" id="ARBA00008773"/>
    </source>
</evidence>
<name>A8NUR9_COPC7</name>
<keyword evidence="15" id="KW-0624">Polysaccharide degradation</keyword>
<accession>A8NUR9</accession>
<organism evidence="22 23">
    <name type="scientific">Coprinopsis cinerea (strain Okayama-7 / 130 / ATCC MYA-4618 / FGSC 9003)</name>
    <name type="common">Inky cap fungus</name>
    <name type="synonym">Hormographiella aspergillata</name>
    <dbReference type="NCBI Taxonomy" id="240176"/>
    <lineage>
        <taxon>Eukaryota</taxon>
        <taxon>Fungi</taxon>
        <taxon>Dikarya</taxon>
        <taxon>Basidiomycota</taxon>
        <taxon>Agaricomycotina</taxon>
        <taxon>Agaricomycetes</taxon>
        <taxon>Agaricomycetidae</taxon>
        <taxon>Agaricales</taxon>
        <taxon>Agaricineae</taxon>
        <taxon>Psathyrellaceae</taxon>
        <taxon>Coprinopsis</taxon>
    </lineage>
</organism>
<evidence type="ECO:0000256" key="12">
    <source>
        <dbReference type="ARBA" id="ARBA00023180"/>
    </source>
</evidence>
<dbReference type="GO" id="GO:0042973">
    <property type="term" value="F:glucan endo-1,3-beta-D-glucosidase activity"/>
    <property type="evidence" value="ECO:0007669"/>
    <property type="project" value="UniProtKB-EC"/>
</dbReference>
<feature type="region of interest" description="Disordered" evidence="20">
    <location>
        <begin position="198"/>
        <end position="224"/>
    </location>
</feature>
<reference evidence="22 23" key="1">
    <citation type="journal article" date="2010" name="Proc. Natl. Acad. Sci. U.S.A.">
        <title>Insights into evolution of multicellular fungi from the assembled chromosomes of the mushroom Coprinopsis cinerea (Coprinus cinereus).</title>
        <authorList>
            <person name="Stajich J.E."/>
            <person name="Wilke S.K."/>
            <person name="Ahren D."/>
            <person name="Au C.H."/>
            <person name="Birren B.W."/>
            <person name="Borodovsky M."/>
            <person name="Burns C."/>
            <person name="Canback B."/>
            <person name="Casselton L.A."/>
            <person name="Cheng C.K."/>
            <person name="Deng J."/>
            <person name="Dietrich F.S."/>
            <person name="Fargo D.C."/>
            <person name="Farman M.L."/>
            <person name="Gathman A.C."/>
            <person name="Goldberg J."/>
            <person name="Guigo R."/>
            <person name="Hoegger P.J."/>
            <person name="Hooker J.B."/>
            <person name="Huggins A."/>
            <person name="James T.Y."/>
            <person name="Kamada T."/>
            <person name="Kilaru S."/>
            <person name="Kodira C."/>
            <person name="Kues U."/>
            <person name="Kupfer D."/>
            <person name="Kwan H.S."/>
            <person name="Lomsadze A."/>
            <person name="Li W."/>
            <person name="Lilly W.W."/>
            <person name="Ma L.J."/>
            <person name="Mackey A.J."/>
            <person name="Manning G."/>
            <person name="Martin F."/>
            <person name="Muraguchi H."/>
            <person name="Natvig D.O."/>
            <person name="Palmerini H."/>
            <person name="Ramesh M.A."/>
            <person name="Rehmeyer C.J."/>
            <person name="Roe B.A."/>
            <person name="Shenoy N."/>
            <person name="Stanke M."/>
            <person name="Ter-Hovhannisyan V."/>
            <person name="Tunlid A."/>
            <person name="Velagapudi R."/>
            <person name="Vision T.J."/>
            <person name="Zeng Q."/>
            <person name="Zolan M.E."/>
            <person name="Pukkila P.J."/>
        </authorList>
    </citation>
    <scope>NUCLEOTIDE SEQUENCE [LARGE SCALE GENOMIC DNA]</scope>
    <source>
        <strain evidence="23">Okayama-7 / 130 / ATCC MYA-4618 / FGSC 9003</strain>
    </source>
</reference>
<evidence type="ECO:0000256" key="15">
    <source>
        <dbReference type="ARBA" id="ARBA00023326"/>
    </source>
</evidence>
<comment type="catalytic activity">
    <reaction evidence="1">
        <text>Hydrolysis of (1-&gt;3)-beta-D-glucosidic linkages in (1-&gt;3)-beta-D-glucans.</text>
        <dbReference type="EC" id="3.2.1.39"/>
    </reaction>
</comment>
<keyword evidence="14" id="KW-0961">Cell wall biogenesis/degradation</keyword>
<comment type="subcellular location">
    <subcellularLocation>
        <location evidence="3">Cell membrane</location>
        <topology evidence="3">Single-pass type II membrane protein</topology>
    </subcellularLocation>
    <subcellularLocation>
        <location evidence="2">Secreted</location>
        <location evidence="2">Cell wall</location>
    </subcellularLocation>
</comment>
<dbReference type="GO" id="GO:0009277">
    <property type="term" value="C:fungal-type cell wall"/>
    <property type="evidence" value="ECO:0007669"/>
    <property type="project" value="TreeGrafter"/>
</dbReference>
<dbReference type="eggNOG" id="ENOG502QTKT">
    <property type="taxonomic scope" value="Eukaryota"/>
</dbReference>
<dbReference type="GO" id="GO:0005886">
    <property type="term" value="C:plasma membrane"/>
    <property type="evidence" value="ECO:0007669"/>
    <property type="project" value="UniProtKB-SubCell"/>
</dbReference>
<feature type="transmembrane region" description="Helical" evidence="21">
    <location>
        <begin position="169"/>
        <end position="192"/>
    </location>
</feature>
<dbReference type="InParanoid" id="A8NUR9"/>
<dbReference type="PANTHER" id="PTHR16631">
    <property type="entry name" value="GLUCAN 1,3-BETA-GLUCOSIDASE"/>
    <property type="match status" value="1"/>
</dbReference>
<dbReference type="KEGG" id="cci:CC1G_07602"/>
<dbReference type="InterPro" id="IPR000490">
    <property type="entry name" value="Glyco_hydro_17"/>
</dbReference>
<evidence type="ECO:0000313" key="22">
    <source>
        <dbReference type="EMBL" id="EAU85332.2"/>
    </source>
</evidence>
<evidence type="ECO:0000256" key="16">
    <source>
        <dbReference type="ARBA" id="ARBA00037649"/>
    </source>
</evidence>
<keyword evidence="23" id="KW-1185">Reference proteome</keyword>
<dbReference type="InterPro" id="IPR017853">
    <property type="entry name" value="GH"/>
</dbReference>
<dbReference type="AlphaFoldDB" id="A8NUR9"/>
<dbReference type="PANTHER" id="PTHR16631:SF17">
    <property type="entry name" value="GLUCAN ENDO-1,3-BETA-GLUCOSIDASE BTGC"/>
    <property type="match status" value="1"/>
</dbReference>
<evidence type="ECO:0000256" key="20">
    <source>
        <dbReference type="SAM" id="MobiDB-lite"/>
    </source>
</evidence>
<dbReference type="GO" id="GO:0071555">
    <property type="term" value="P:cell wall organization"/>
    <property type="evidence" value="ECO:0007669"/>
    <property type="project" value="UniProtKB-KW"/>
</dbReference>
<evidence type="ECO:0000256" key="14">
    <source>
        <dbReference type="ARBA" id="ARBA00023316"/>
    </source>
</evidence>
<keyword evidence="7" id="KW-0134">Cell wall</keyword>
<dbReference type="Pfam" id="PF00332">
    <property type="entry name" value="Glyco_hydro_17"/>
    <property type="match status" value="1"/>
</dbReference>